<evidence type="ECO:0000256" key="3">
    <source>
        <dbReference type="ARBA" id="ARBA00023163"/>
    </source>
</evidence>
<name>A0A4Q9DT15_9BACL</name>
<dbReference type="PROSITE" id="PS00041">
    <property type="entry name" value="HTH_ARAC_FAMILY_1"/>
    <property type="match status" value="1"/>
</dbReference>
<evidence type="ECO:0000256" key="2">
    <source>
        <dbReference type="ARBA" id="ARBA00023125"/>
    </source>
</evidence>
<evidence type="ECO:0000313" key="5">
    <source>
        <dbReference type="EMBL" id="TBL79386.1"/>
    </source>
</evidence>
<keyword evidence="1" id="KW-0805">Transcription regulation</keyword>
<keyword evidence="3" id="KW-0804">Transcription</keyword>
<dbReference type="AlphaFoldDB" id="A0A4Q9DT15"/>
<dbReference type="RefSeq" id="WP_131013331.1">
    <property type="nucleotide sequence ID" value="NZ_SIRE01000007.1"/>
</dbReference>
<dbReference type="InterPro" id="IPR014710">
    <property type="entry name" value="RmlC-like_jellyroll"/>
</dbReference>
<keyword evidence="2" id="KW-0238">DNA-binding</keyword>
<evidence type="ECO:0000259" key="4">
    <source>
        <dbReference type="PROSITE" id="PS01124"/>
    </source>
</evidence>
<dbReference type="Pfam" id="PF12833">
    <property type="entry name" value="HTH_18"/>
    <property type="match status" value="1"/>
</dbReference>
<dbReference type="InterPro" id="IPR018060">
    <property type="entry name" value="HTH_AraC"/>
</dbReference>
<feature type="domain" description="HTH araC/xylS-type" evidence="4">
    <location>
        <begin position="169"/>
        <end position="267"/>
    </location>
</feature>
<dbReference type="Pfam" id="PF02311">
    <property type="entry name" value="AraC_binding"/>
    <property type="match status" value="1"/>
</dbReference>
<dbReference type="PANTHER" id="PTHR43280">
    <property type="entry name" value="ARAC-FAMILY TRANSCRIPTIONAL REGULATOR"/>
    <property type="match status" value="1"/>
</dbReference>
<evidence type="ECO:0000256" key="1">
    <source>
        <dbReference type="ARBA" id="ARBA00023015"/>
    </source>
</evidence>
<dbReference type="InterPro" id="IPR037923">
    <property type="entry name" value="HTH-like"/>
</dbReference>
<dbReference type="Gene3D" id="1.10.10.60">
    <property type="entry name" value="Homeodomain-like"/>
    <property type="match status" value="2"/>
</dbReference>
<gene>
    <name evidence="5" type="ORF">EYB31_10740</name>
</gene>
<proteinExistence type="predicted"/>
<accession>A0A4Q9DT15</accession>
<dbReference type="InterPro" id="IPR009057">
    <property type="entry name" value="Homeodomain-like_sf"/>
</dbReference>
<protein>
    <submittedName>
        <fullName evidence="5">AraC family transcriptional regulator</fullName>
    </submittedName>
</protein>
<dbReference type="SUPFAM" id="SSF51215">
    <property type="entry name" value="Regulatory protein AraC"/>
    <property type="match status" value="1"/>
</dbReference>
<dbReference type="SUPFAM" id="SSF46689">
    <property type="entry name" value="Homeodomain-like"/>
    <property type="match status" value="2"/>
</dbReference>
<reference evidence="5 6" key="1">
    <citation type="submission" date="2019-02" db="EMBL/GenBank/DDBJ databases">
        <title>Paenibacillus sp. nov., isolated from surface-sterilized tissue of Thalictrum simplex L.</title>
        <authorList>
            <person name="Tuo L."/>
        </authorList>
    </citation>
    <scope>NUCLEOTIDE SEQUENCE [LARGE SCALE GENOMIC DNA]</scope>
    <source>
        <strain evidence="5 6">N2SHLJ1</strain>
    </source>
</reference>
<dbReference type="SMART" id="SM00342">
    <property type="entry name" value="HTH_ARAC"/>
    <property type="match status" value="1"/>
</dbReference>
<evidence type="ECO:0000313" key="6">
    <source>
        <dbReference type="Proteomes" id="UP000293142"/>
    </source>
</evidence>
<sequence>MELRIIELPDNGILLYESKHSDGNVVKEHSHQIHQILYVLDGIGGLQLDGQRYELTADRLALIVPHSRHSIYCEEKLTMLVLAFNAQMLEGAVHNELFGKRFAASAMLQPNPLLAAEVRQLLRKMMFEQAAADPLYAWAQRIFLQEILLQLSRSRQGAAITDSNAMRAERIRKYIEQHYFEPLTAGDIAGRMGISARYVNNIFKESYGVTPTQYLMEVRIGVAKSLLLETDKDIVTVCFEVGFENVPTFYRAFRNMVKLSPMKFRKQHEAPV</sequence>
<dbReference type="Gene3D" id="2.60.120.10">
    <property type="entry name" value="Jelly Rolls"/>
    <property type="match status" value="1"/>
</dbReference>
<organism evidence="5 6">
    <name type="scientific">Paenibacillus thalictri</name>
    <dbReference type="NCBI Taxonomy" id="2527873"/>
    <lineage>
        <taxon>Bacteria</taxon>
        <taxon>Bacillati</taxon>
        <taxon>Bacillota</taxon>
        <taxon>Bacilli</taxon>
        <taxon>Bacillales</taxon>
        <taxon>Paenibacillaceae</taxon>
        <taxon>Paenibacillus</taxon>
    </lineage>
</organism>
<dbReference type="EMBL" id="SIRE01000007">
    <property type="protein sequence ID" value="TBL79386.1"/>
    <property type="molecule type" value="Genomic_DNA"/>
</dbReference>
<dbReference type="InterPro" id="IPR018062">
    <property type="entry name" value="HTH_AraC-typ_CS"/>
</dbReference>
<dbReference type="GO" id="GO:0003700">
    <property type="term" value="F:DNA-binding transcription factor activity"/>
    <property type="evidence" value="ECO:0007669"/>
    <property type="project" value="InterPro"/>
</dbReference>
<comment type="caution">
    <text evidence="5">The sequence shown here is derived from an EMBL/GenBank/DDBJ whole genome shotgun (WGS) entry which is preliminary data.</text>
</comment>
<dbReference type="GO" id="GO:0043565">
    <property type="term" value="F:sequence-specific DNA binding"/>
    <property type="evidence" value="ECO:0007669"/>
    <property type="project" value="InterPro"/>
</dbReference>
<dbReference type="PROSITE" id="PS01124">
    <property type="entry name" value="HTH_ARAC_FAMILY_2"/>
    <property type="match status" value="1"/>
</dbReference>
<dbReference type="PANTHER" id="PTHR43280:SF28">
    <property type="entry name" value="HTH-TYPE TRANSCRIPTIONAL ACTIVATOR RHAS"/>
    <property type="match status" value="1"/>
</dbReference>
<keyword evidence="6" id="KW-1185">Reference proteome</keyword>
<dbReference type="OrthoDB" id="9816335at2"/>
<dbReference type="InterPro" id="IPR003313">
    <property type="entry name" value="AraC-bd"/>
</dbReference>
<dbReference type="Proteomes" id="UP000293142">
    <property type="component" value="Unassembled WGS sequence"/>
</dbReference>